<evidence type="ECO:0000256" key="4">
    <source>
        <dbReference type="ARBA" id="ARBA00022840"/>
    </source>
</evidence>
<sequence length="121" mass="13284">EKTSSIGRHLESEMNDFPDITPTEKGIGLKDRYCYIFTSGTTGLPKAVICTGTKPMLVPPAFSLLGGMNDNDIVYVCLPLYHSTGSMIAMGQMTATGKTVVLSRKFSARNFWKDCIKHKCT</sequence>
<dbReference type="InterPro" id="IPR000873">
    <property type="entry name" value="AMP-dep_synth/lig_dom"/>
</dbReference>
<name>A0A1X7U298_AMPQE</name>
<dbReference type="SUPFAM" id="SSF56801">
    <property type="entry name" value="Acetyl-CoA synthetase-like"/>
    <property type="match status" value="1"/>
</dbReference>
<comment type="similarity">
    <text evidence="1">Belongs to the ATP-dependent AMP-binding enzyme family.</text>
</comment>
<dbReference type="GO" id="GO:0044539">
    <property type="term" value="P:long-chain fatty acid import into cell"/>
    <property type="evidence" value="ECO:0007669"/>
    <property type="project" value="TreeGrafter"/>
</dbReference>
<comment type="catalytic activity">
    <reaction evidence="7">
        <text>tetracosanoate + ATP + CoA = tetracosanoyl-CoA + AMP + diphosphate</text>
        <dbReference type="Rhea" id="RHEA:33639"/>
        <dbReference type="ChEBI" id="CHEBI:30616"/>
        <dbReference type="ChEBI" id="CHEBI:31014"/>
        <dbReference type="ChEBI" id="CHEBI:33019"/>
        <dbReference type="ChEBI" id="CHEBI:57287"/>
        <dbReference type="ChEBI" id="CHEBI:65052"/>
        <dbReference type="ChEBI" id="CHEBI:456215"/>
    </reaction>
    <physiologicalReaction direction="left-to-right" evidence="7">
        <dbReference type="Rhea" id="RHEA:33640"/>
    </physiologicalReaction>
</comment>
<accession>A0A1X7U298</accession>
<keyword evidence="4" id="KW-0067">ATP-binding</keyword>
<evidence type="ECO:0000259" key="8">
    <source>
        <dbReference type="Pfam" id="PF00501"/>
    </source>
</evidence>
<dbReference type="STRING" id="400682.A0A1X7U298"/>
<dbReference type="PANTHER" id="PTHR43107">
    <property type="entry name" value="LONG-CHAIN FATTY ACID TRANSPORT PROTEIN"/>
    <property type="match status" value="1"/>
</dbReference>
<dbReference type="InParanoid" id="A0A1X7U298"/>
<dbReference type="Pfam" id="PF00501">
    <property type="entry name" value="AMP-binding"/>
    <property type="match status" value="1"/>
</dbReference>
<dbReference type="GO" id="GO:0005324">
    <property type="term" value="F:long-chain fatty acid transmembrane transporter activity"/>
    <property type="evidence" value="ECO:0007669"/>
    <property type="project" value="TreeGrafter"/>
</dbReference>
<organism evidence="9">
    <name type="scientific">Amphimedon queenslandica</name>
    <name type="common">Sponge</name>
    <dbReference type="NCBI Taxonomy" id="400682"/>
    <lineage>
        <taxon>Eukaryota</taxon>
        <taxon>Metazoa</taxon>
        <taxon>Porifera</taxon>
        <taxon>Demospongiae</taxon>
        <taxon>Heteroscleromorpha</taxon>
        <taxon>Haplosclerida</taxon>
        <taxon>Niphatidae</taxon>
        <taxon>Amphimedon</taxon>
    </lineage>
</organism>
<reference evidence="9" key="1">
    <citation type="submission" date="2017-05" db="UniProtKB">
        <authorList>
            <consortium name="EnsemblMetazoa"/>
        </authorList>
    </citation>
    <scope>IDENTIFICATION</scope>
</reference>
<dbReference type="PROSITE" id="PS00455">
    <property type="entry name" value="AMP_BINDING"/>
    <property type="match status" value="1"/>
</dbReference>
<evidence type="ECO:0000256" key="1">
    <source>
        <dbReference type="ARBA" id="ARBA00006432"/>
    </source>
</evidence>
<dbReference type="InterPro" id="IPR020845">
    <property type="entry name" value="AMP-binding_CS"/>
</dbReference>
<dbReference type="PANTHER" id="PTHR43107:SF15">
    <property type="entry name" value="FATTY ACID TRANSPORT PROTEIN 3, ISOFORM A"/>
    <property type="match status" value="1"/>
</dbReference>
<evidence type="ECO:0000313" key="9">
    <source>
        <dbReference type="EnsemblMetazoa" id="Aqu2.1.21783_001"/>
    </source>
</evidence>
<evidence type="ECO:0000256" key="6">
    <source>
        <dbReference type="ARBA" id="ARBA00041297"/>
    </source>
</evidence>
<dbReference type="EnsemblMetazoa" id="Aqu2.1.21783_001">
    <property type="protein sequence ID" value="Aqu2.1.21783_001"/>
    <property type="gene ID" value="Aqu2.1.21783"/>
</dbReference>
<dbReference type="Gene3D" id="3.40.50.980">
    <property type="match status" value="2"/>
</dbReference>
<dbReference type="GO" id="GO:0005524">
    <property type="term" value="F:ATP binding"/>
    <property type="evidence" value="ECO:0007669"/>
    <property type="project" value="UniProtKB-KW"/>
</dbReference>
<keyword evidence="3" id="KW-0547">Nucleotide-binding</keyword>
<dbReference type="AlphaFoldDB" id="A0A1X7U298"/>
<feature type="domain" description="AMP-dependent synthetase/ligase" evidence="8">
    <location>
        <begin position="22"/>
        <end position="121"/>
    </location>
</feature>
<dbReference type="OrthoDB" id="288590at2759"/>
<evidence type="ECO:0000256" key="3">
    <source>
        <dbReference type="ARBA" id="ARBA00022741"/>
    </source>
</evidence>
<evidence type="ECO:0000256" key="7">
    <source>
        <dbReference type="ARBA" id="ARBA00048666"/>
    </source>
</evidence>
<proteinExistence type="inferred from homology"/>
<evidence type="ECO:0000256" key="2">
    <source>
        <dbReference type="ARBA" id="ARBA00022598"/>
    </source>
</evidence>
<protein>
    <recommendedName>
        <fullName evidence="6">Long-chain-fatty-acid--CoA ligase</fullName>
    </recommendedName>
</protein>
<evidence type="ECO:0000256" key="5">
    <source>
        <dbReference type="ARBA" id="ARBA00036527"/>
    </source>
</evidence>
<comment type="catalytic activity">
    <reaction evidence="5">
        <text>a very long-chain fatty acid + ATP + CoA = a very long-chain fatty acyl-CoA + AMP + diphosphate</text>
        <dbReference type="Rhea" id="RHEA:54536"/>
        <dbReference type="ChEBI" id="CHEBI:30616"/>
        <dbReference type="ChEBI" id="CHEBI:33019"/>
        <dbReference type="ChEBI" id="CHEBI:57287"/>
        <dbReference type="ChEBI" id="CHEBI:58950"/>
        <dbReference type="ChEBI" id="CHEBI:138261"/>
        <dbReference type="ChEBI" id="CHEBI:456215"/>
    </reaction>
    <physiologicalReaction direction="left-to-right" evidence="5">
        <dbReference type="Rhea" id="RHEA:54537"/>
    </physiologicalReaction>
</comment>
<dbReference type="GO" id="GO:0004467">
    <property type="term" value="F:long-chain fatty acid-CoA ligase activity"/>
    <property type="evidence" value="ECO:0007669"/>
    <property type="project" value="TreeGrafter"/>
</dbReference>
<dbReference type="GO" id="GO:0005886">
    <property type="term" value="C:plasma membrane"/>
    <property type="evidence" value="ECO:0007669"/>
    <property type="project" value="TreeGrafter"/>
</dbReference>
<keyword evidence="2" id="KW-0436">Ligase</keyword>